<dbReference type="InterPro" id="IPR051808">
    <property type="entry name" value="Type_IV_pilus_biogenesis"/>
</dbReference>
<evidence type="ECO:0000313" key="1">
    <source>
        <dbReference type="EMBL" id="EFA28441.1"/>
    </source>
</evidence>
<protein>
    <submittedName>
        <fullName evidence="1">Competence protein E</fullName>
    </submittedName>
</protein>
<dbReference type="InterPro" id="IPR038591">
    <property type="entry name" value="NolW-like_sf"/>
</dbReference>
<proteinExistence type="predicted"/>
<comment type="caution">
    <text evidence="1">The sequence shown here is derived from an EMBL/GenBank/DDBJ whole genome shotgun (WGS) entry which is preliminary data.</text>
</comment>
<reference evidence="1" key="1">
    <citation type="journal article" date="2010" name="Genomics">
        <title>Tracing phylogenomic events leading to diversity of Haemophilus influenzae and the emergence of Brazilian Purpuric Fever (BPF)-associated clones.</title>
        <authorList>
            <person name="Papazisi L."/>
            <person name="Ratnayake S."/>
            <person name="Remortel B.G."/>
            <person name="Bock G.R."/>
            <person name="Liang W."/>
            <person name="Saeed A.I."/>
            <person name="Liu J."/>
            <person name="Fleischmann R.D."/>
            <person name="Kilian M."/>
            <person name="Peterson S.N."/>
        </authorList>
    </citation>
    <scope>NUCLEOTIDE SEQUENCE [LARGE SCALE GENOMIC DNA]</scope>
    <source>
        <strain evidence="1">HK1212</strain>
    </source>
</reference>
<dbReference type="PANTHER" id="PTHR30604">
    <property type="entry name" value="PROTEIN TRANSPORT PROTEIN HOFQ"/>
    <property type="match status" value="1"/>
</dbReference>
<dbReference type="EMBL" id="ABFC01000739">
    <property type="protein sequence ID" value="EFA28441.1"/>
    <property type="molecule type" value="Genomic_DNA"/>
</dbReference>
<gene>
    <name evidence="1" type="primary">comE</name>
    <name evidence="1" type="ORF">HAINFHK1212_1231</name>
</gene>
<name>A0A7G2JYU1_HAEIF</name>
<dbReference type="AlphaFoldDB" id="A0A7G2JYU1"/>
<accession>A0A7G2JYU1</accession>
<organism evidence="1">
    <name type="scientific">Haemophilus influenzae HK1212</name>
    <dbReference type="NCBI Taxonomy" id="456482"/>
    <lineage>
        <taxon>Bacteria</taxon>
        <taxon>Pseudomonadati</taxon>
        <taxon>Pseudomonadota</taxon>
        <taxon>Gammaproteobacteria</taxon>
        <taxon>Pasteurellales</taxon>
        <taxon>Pasteurellaceae</taxon>
        <taxon>Haemophilus</taxon>
    </lineage>
</organism>
<sequence length="159" mass="17520">MNKYLLKCGYFLVCFGLPLIVFANPKTDNERFFIRLSQAPLAQTLEQLAFQHDVNLVMDETLEGNISLKLDNIDMPRLLQIITKSKKLTLNKDEGIYYLNGGQSGKGQVAGNLSANEPHLVSHTVKLHFAKASELMKSLTTGSGSLLSSAGSITFDDRS</sequence>
<dbReference type="Gene3D" id="3.30.1370.120">
    <property type="match status" value="1"/>
</dbReference>
<dbReference type="Gene3D" id="3.30.1370.130">
    <property type="match status" value="1"/>
</dbReference>
<feature type="non-terminal residue" evidence="1">
    <location>
        <position position="159"/>
    </location>
</feature>
<dbReference type="PANTHER" id="PTHR30604:SF1">
    <property type="entry name" value="DNA UTILIZATION PROTEIN HOFQ"/>
    <property type="match status" value="1"/>
</dbReference>